<feature type="compositionally biased region" description="Basic and acidic residues" evidence="1">
    <location>
        <begin position="185"/>
        <end position="201"/>
    </location>
</feature>
<proteinExistence type="predicted"/>
<organism evidence="2 3">
    <name type="scientific">Pseudozyma flocculosa</name>
    <dbReference type="NCBI Taxonomy" id="84751"/>
    <lineage>
        <taxon>Eukaryota</taxon>
        <taxon>Fungi</taxon>
        <taxon>Dikarya</taxon>
        <taxon>Basidiomycota</taxon>
        <taxon>Ustilaginomycotina</taxon>
        <taxon>Ustilaginomycetes</taxon>
        <taxon>Ustilaginales</taxon>
        <taxon>Ustilaginaceae</taxon>
        <taxon>Pseudozyma</taxon>
    </lineage>
</organism>
<name>A0A5C3ERR7_9BASI</name>
<dbReference type="AlphaFoldDB" id="A0A5C3ERR7"/>
<accession>A0A5C3ERR7</accession>
<feature type="region of interest" description="Disordered" evidence="1">
    <location>
        <begin position="26"/>
        <end position="63"/>
    </location>
</feature>
<reference evidence="2 3" key="1">
    <citation type="submission" date="2018-03" db="EMBL/GenBank/DDBJ databases">
        <authorList>
            <person name="Guldener U."/>
        </authorList>
    </citation>
    <scope>NUCLEOTIDE SEQUENCE [LARGE SCALE GENOMIC DNA]</scope>
    <source>
        <strain evidence="2 3">DAOM196992</strain>
    </source>
</reference>
<feature type="compositionally biased region" description="Low complexity" evidence="1">
    <location>
        <begin position="36"/>
        <end position="55"/>
    </location>
</feature>
<evidence type="ECO:0000313" key="2">
    <source>
        <dbReference type="EMBL" id="SPO34540.1"/>
    </source>
</evidence>
<feature type="region of interest" description="Disordered" evidence="1">
    <location>
        <begin position="183"/>
        <end position="209"/>
    </location>
</feature>
<feature type="region of interest" description="Disordered" evidence="1">
    <location>
        <begin position="282"/>
        <end position="303"/>
    </location>
</feature>
<sequence>MYRSITPQVSMPQHSIFGEAVTVTSATSIKKQKQTNPAKAAANNNNNNSNSNSAPKRSEKMAQPKRITSPLFNMAETAANAIFTYDELEPSEEAKKKSEAALAALIDLAVVRSPSMPHDGRRHALRLASTFVDHWKSKHRQASTAFDKQVNDYLRATESACNDACRRAEERCTSAIQAVAGQFGSDKDGAKEGPRSPDEKAASASSGVIAKEREHLDRVRQLLVDGVCSTMTDCAAMLAESTSIELEAQMRVHFRDRRKLLRADRRALVRKYRAKLAEHEAHEGVRSELARVPTSTGGSEMRARRCACATEADA</sequence>
<evidence type="ECO:0000256" key="1">
    <source>
        <dbReference type="SAM" id="MobiDB-lite"/>
    </source>
</evidence>
<gene>
    <name evidence="2" type="ORF">PSFLO_00011</name>
</gene>
<evidence type="ECO:0000313" key="3">
    <source>
        <dbReference type="Proteomes" id="UP000323386"/>
    </source>
</evidence>
<dbReference type="EMBL" id="OOIP01000001">
    <property type="protein sequence ID" value="SPO34540.1"/>
    <property type="molecule type" value="Genomic_DNA"/>
</dbReference>
<protein>
    <submittedName>
        <fullName evidence="2">Uncharacterized protein</fullName>
    </submittedName>
</protein>
<keyword evidence="3" id="KW-1185">Reference proteome</keyword>
<dbReference type="Proteomes" id="UP000323386">
    <property type="component" value="Unassembled WGS sequence"/>
</dbReference>